<evidence type="ECO:0000256" key="7">
    <source>
        <dbReference type="ARBA" id="ARBA00029321"/>
    </source>
</evidence>
<dbReference type="InterPro" id="IPR035476">
    <property type="entry name" value="SIS_PGI_1"/>
</dbReference>
<evidence type="ECO:0000256" key="9">
    <source>
        <dbReference type="RuleBase" id="RU000612"/>
    </source>
</evidence>
<evidence type="ECO:0000256" key="5">
    <source>
        <dbReference type="ARBA" id="ARBA00023152"/>
    </source>
</evidence>
<dbReference type="PRINTS" id="PR00662">
    <property type="entry name" value="G6PISOMERASE"/>
</dbReference>
<dbReference type="GO" id="GO:0004347">
    <property type="term" value="F:glucose-6-phosphate isomerase activity"/>
    <property type="evidence" value="ECO:0007669"/>
    <property type="project" value="UniProtKB-UniRule"/>
</dbReference>
<dbReference type="GO" id="GO:0097367">
    <property type="term" value="F:carbohydrate derivative binding"/>
    <property type="evidence" value="ECO:0007669"/>
    <property type="project" value="InterPro"/>
</dbReference>
<dbReference type="PROSITE" id="PS00174">
    <property type="entry name" value="P_GLUCOSE_ISOMERASE_2"/>
    <property type="match status" value="1"/>
</dbReference>
<dbReference type="EMBL" id="JAAVVK010000001">
    <property type="protein sequence ID" value="NKE38418.1"/>
    <property type="molecule type" value="Genomic_DNA"/>
</dbReference>
<evidence type="ECO:0000256" key="2">
    <source>
        <dbReference type="ARBA" id="ARBA00006604"/>
    </source>
</evidence>
<keyword evidence="4 8" id="KW-0963">Cytoplasm</keyword>
<keyword evidence="11" id="KW-1185">Reference proteome</keyword>
<dbReference type="GO" id="GO:0006096">
    <property type="term" value="P:glycolytic process"/>
    <property type="evidence" value="ECO:0007669"/>
    <property type="project" value="UniProtKB-UniRule"/>
</dbReference>
<dbReference type="AlphaFoldDB" id="A0A846UD25"/>
<dbReference type="PROSITE" id="PS00765">
    <property type="entry name" value="P_GLUCOSE_ISOMERASE_1"/>
    <property type="match status" value="1"/>
</dbReference>
<keyword evidence="6 8" id="KW-0413">Isomerase</keyword>
<keyword evidence="3 8" id="KW-0312">Gluconeogenesis</keyword>
<comment type="pathway">
    <text evidence="8">Carbohydrate biosynthesis; gluconeogenesis.</text>
</comment>
<feature type="active site" evidence="8">
    <location>
        <position position="425"/>
    </location>
</feature>
<dbReference type="GO" id="GO:0006094">
    <property type="term" value="P:gluconeogenesis"/>
    <property type="evidence" value="ECO:0007669"/>
    <property type="project" value="UniProtKB-UniRule"/>
</dbReference>
<dbReference type="PANTHER" id="PTHR11469:SF1">
    <property type="entry name" value="GLUCOSE-6-PHOSPHATE ISOMERASE"/>
    <property type="match status" value="1"/>
</dbReference>
<dbReference type="FunFam" id="3.40.50.10490:FF:000016">
    <property type="entry name" value="Glucose-6-phosphate isomerase"/>
    <property type="match status" value="1"/>
</dbReference>
<dbReference type="InterPro" id="IPR046348">
    <property type="entry name" value="SIS_dom_sf"/>
</dbReference>
<evidence type="ECO:0000256" key="4">
    <source>
        <dbReference type="ARBA" id="ARBA00022490"/>
    </source>
</evidence>
<gene>
    <name evidence="8" type="primary">pgi</name>
    <name evidence="10" type="ORF">HER12_01460</name>
</gene>
<dbReference type="InterPro" id="IPR018189">
    <property type="entry name" value="Phosphoglucose_isomerase_CS"/>
</dbReference>
<comment type="pathway">
    <text evidence="1 8 9">Carbohydrate degradation; glycolysis; D-glyceraldehyde 3-phosphate and glycerone phosphate from D-glucose: step 2/4.</text>
</comment>
<comment type="caution">
    <text evidence="8">Lacks conserved residue(s) required for the propagation of feature annotation.</text>
</comment>
<dbReference type="PANTHER" id="PTHR11469">
    <property type="entry name" value="GLUCOSE-6-PHOSPHATE ISOMERASE"/>
    <property type="match status" value="1"/>
</dbReference>
<organism evidence="10 11">
    <name type="scientific">Spiroplasma platyhelix PALS-1</name>
    <dbReference type="NCBI Taxonomy" id="1276218"/>
    <lineage>
        <taxon>Bacteria</taxon>
        <taxon>Bacillati</taxon>
        <taxon>Mycoplasmatota</taxon>
        <taxon>Mollicutes</taxon>
        <taxon>Entomoplasmatales</taxon>
        <taxon>Spiroplasmataceae</taxon>
        <taxon>Spiroplasma</taxon>
    </lineage>
</organism>
<evidence type="ECO:0000256" key="8">
    <source>
        <dbReference type="HAMAP-Rule" id="MF_00473"/>
    </source>
</evidence>
<dbReference type="PROSITE" id="PS51463">
    <property type="entry name" value="P_GLUCOSE_ISOMERASE_3"/>
    <property type="match status" value="1"/>
</dbReference>
<dbReference type="Proteomes" id="UP000584587">
    <property type="component" value="Unassembled WGS sequence"/>
</dbReference>
<protein>
    <recommendedName>
        <fullName evidence="8">Glucose-6-phosphate isomerase</fullName>
        <shortName evidence="8">GPI</shortName>
        <ecNumber evidence="8">5.3.1.9</ecNumber>
    </recommendedName>
    <alternativeName>
        <fullName evidence="8">Phosphoglucose isomerase</fullName>
        <shortName evidence="8">PGI</shortName>
    </alternativeName>
    <alternativeName>
        <fullName evidence="8">Phosphohexose isomerase</fullName>
        <shortName evidence="8">PHI</shortName>
    </alternativeName>
</protein>
<dbReference type="UniPathway" id="UPA00109">
    <property type="reaction ID" value="UER00181"/>
</dbReference>
<evidence type="ECO:0000256" key="3">
    <source>
        <dbReference type="ARBA" id="ARBA00022432"/>
    </source>
</evidence>
<dbReference type="UniPathway" id="UPA00138"/>
<comment type="caution">
    <text evidence="10">The sequence shown here is derived from an EMBL/GenBank/DDBJ whole genome shotgun (WGS) entry which is preliminary data.</text>
</comment>
<dbReference type="GO" id="GO:0051156">
    <property type="term" value="P:glucose 6-phosphate metabolic process"/>
    <property type="evidence" value="ECO:0007669"/>
    <property type="project" value="TreeGrafter"/>
</dbReference>
<dbReference type="NCBIfam" id="NF010697">
    <property type="entry name" value="PRK14097.1"/>
    <property type="match status" value="1"/>
</dbReference>
<evidence type="ECO:0000313" key="11">
    <source>
        <dbReference type="Proteomes" id="UP000584587"/>
    </source>
</evidence>
<dbReference type="GO" id="GO:0005829">
    <property type="term" value="C:cytosol"/>
    <property type="evidence" value="ECO:0007669"/>
    <property type="project" value="TreeGrafter"/>
</dbReference>
<comment type="catalytic activity">
    <reaction evidence="7 8 9">
        <text>alpha-D-glucose 6-phosphate = beta-D-fructose 6-phosphate</text>
        <dbReference type="Rhea" id="RHEA:11816"/>
        <dbReference type="ChEBI" id="CHEBI:57634"/>
        <dbReference type="ChEBI" id="CHEBI:58225"/>
        <dbReference type="EC" id="5.3.1.9"/>
    </reaction>
</comment>
<dbReference type="GO" id="GO:0048029">
    <property type="term" value="F:monosaccharide binding"/>
    <property type="evidence" value="ECO:0007669"/>
    <property type="project" value="TreeGrafter"/>
</dbReference>
<accession>A0A846UD25</accession>
<comment type="similarity">
    <text evidence="2 8 9">Belongs to the GPI family.</text>
</comment>
<evidence type="ECO:0000256" key="6">
    <source>
        <dbReference type="ARBA" id="ARBA00023235"/>
    </source>
</evidence>
<dbReference type="Gene3D" id="3.40.50.10490">
    <property type="entry name" value="Glucose-6-phosphate isomerase like protein, domain 1"/>
    <property type="match status" value="2"/>
</dbReference>
<feature type="active site" description="Proton donor" evidence="8">
    <location>
        <position position="287"/>
    </location>
</feature>
<evidence type="ECO:0000256" key="1">
    <source>
        <dbReference type="ARBA" id="ARBA00004926"/>
    </source>
</evidence>
<dbReference type="CDD" id="cd05016">
    <property type="entry name" value="SIS_PGI_2"/>
    <property type="match status" value="1"/>
</dbReference>
<name>A0A846UD25_9MOLU</name>
<dbReference type="RefSeq" id="WP_168104890.1">
    <property type="nucleotide sequence ID" value="NZ_CP051215.1"/>
</dbReference>
<proteinExistence type="inferred from homology"/>
<reference evidence="10 11" key="1">
    <citation type="submission" date="2020-04" db="EMBL/GenBank/DDBJ databases">
        <title>Complete genome sequence of Spiroplasma platyhelix ATCC 51748, an insect isolate.</title>
        <authorList>
            <person name="Green E.A."/>
            <person name="Klassen J.L."/>
        </authorList>
    </citation>
    <scope>NUCLEOTIDE SEQUENCE [LARGE SCALE GENOMIC DNA]</scope>
    <source>
        <strain evidence="10 11">PALS-1</strain>
    </source>
</reference>
<dbReference type="InterPro" id="IPR001672">
    <property type="entry name" value="G6P_Isomerase"/>
</dbReference>
<dbReference type="CDD" id="cd05015">
    <property type="entry name" value="SIS_PGI_1"/>
    <property type="match status" value="1"/>
</dbReference>
<comment type="function">
    <text evidence="8">Catalyzes the reversible isomerization of glucose-6-phosphate to fructose-6-phosphate.</text>
</comment>
<dbReference type="HAMAP" id="MF_00473">
    <property type="entry name" value="G6P_isomerase"/>
    <property type="match status" value="1"/>
</dbReference>
<keyword evidence="5 8" id="KW-0324">Glycolysis</keyword>
<comment type="subcellular location">
    <subcellularLocation>
        <location evidence="8">Cytoplasm</location>
    </subcellularLocation>
</comment>
<evidence type="ECO:0000313" key="10">
    <source>
        <dbReference type="EMBL" id="NKE38418.1"/>
    </source>
</evidence>
<sequence length="435" mass="49382">MIQVDLKNAQIKDEELLKYQEQVTLIHQKLDANLIHEDEFCGWIDMPLKYERDLNYQAAWQTMNTVASRIQKEVDVLLVIGIGGSYLGARAAVDMVQGFYNKKSPVEVIYAGNTLSSTYTAQLLDYLENKEFAINVISKSGTTTEPAIAFRLFRNLLIKQKKSKEVVKNRIIVTTDSAEGILHDLAKEEGYQTFVIPNDIGGRYSVLTPVGLFPMLVSGIDVEKVLIGAQKAYQECKTDKILVNPAYKYAVSRYHLYQEKNKSIEVLATYELQLQMFCEWWKQLFGESEGKDNKALFPASVVFTTDLHSMGQFIQEGSKIFFETVISVKKPNHDVPIPELEDDEDKINYLTKYSLHDINLKACEATIAAHSGYQLGNVPNIVLQWETMDSEMFGFAAYFFMRACAMSASLLQVNPFNQPGVEVYKKNMFELLGKK</sequence>
<dbReference type="SUPFAM" id="SSF53697">
    <property type="entry name" value="SIS domain"/>
    <property type="match status" value="1"/>
</dbReference>
<dbReference type="Pfam" id="PF00342">
    <property type="entry name" value="PGI"/>
    <property type="match status" value="1"/>
</dbReference>
<dbReference type="InterPro" id="IPR035482">
    <property type="entry name" value="SIS_PGI_2"/>
</dbReference>
<dbReference type="EC" id="5.3.1.9" evidence="8"/>